<organism evidence="7 8">
    <name type="scientific">Sinobacterium norvegicum</name>
    <dbReference type="NCBI Taxonomy" id="1641715"/>
    <lineage>
        <taxon>Bacteria</taxon>
        <taxon>Pseudomonadati</taxon>
        <taxon>Pseudomonadota</taxon>
        <taxon>Gammaproteobacteria</taxon>
        <taxon>Cellvibrionales</taxon>
        <taxon>Spongiibacteraceae</taxon>
        <taxon>Sinobacterium</taxon>
    </lineage>
</organism>
<dbReference type="EMBL" id="CAKLPX010000008">
    <property type="protein sequence ID" value="CAH0993404.1"/>
    <property type="molecule type" value="Genomic_DNA"/>
</dbReference>
<dbReference type="Proteomes" id="UP000838100">
    <property type="component" value="Unassembled WGS sequence"/>
</dbReference>
<evidence type="ECO:0000256" key="5">
    <source>
        <dbReference type="SAM" id="MobiDB-lite"/>
    </source>
</evidence>
<feature type="region of interest" description="Disordered" evidence="5">
    <location>
        <begin position="22"/>
        <end position="41"/>
    </location>
</feature>
<dbReference type="RefSeq" id="WP_237446084.1">
    <property type="nucleotide sequence ID" value="NZ_CAKLPX010000008.1"/>
</dbReference>
<dbReference type="InterPro" id="IPR050330">
    <property type="entry name" value="Bact_OuterMem_StrucFunc"/>
</dbReference>
<evidence type="ECO:0000256" key="1">
    <source>
        <dbReference type="ARBA" id="ARBA00004442"/>
    </source>
</evidence>
<dbReference type="PANTHER" id="PTHR30329">
    <property type="entry name" value="STATOR ELEMENT OF FLAGELLAR MOTOR COMPLEX"/>
    <property type="match status" value="1"/>
</dbReference>
<keyword evidence="8" id="KW-1185">Reference proteome</keyword>
<keyword evidence="7" id="KW-0449">Lipoprotein</keyword>
<dbReference type="PRINTS" id="PR01021">
    <property type="entry name" value="OMPADOMAIN"/>
</dbReference>
<keyword evidence="2 4" id="KW-0472">Membrane</keyword>
<keyword evidence="3" id="KW-0998">Cell outer membrane</keyword>
<evidence type="ECO:0000256" key="3">
    <source>
        <dbReference type="ARBA" id="ARBA00023237"/>
    </source>
</evidence>
<dbReference type="Gene3D" id="3.30.1330.60">
    <property type="entry name" value="OmpA-like domain"/>
    <property type="match status" value="1"/>
</dbReference>
<dbReference type="PANTHER" id="PTHR30329:SF21">
    <property type="entry name" value="LIPOPROTEIN YIAD-RELATED"/>
    <property type="match status" value="1"/>
</dbReference>
<evidence type="ECO:0000313" key="7">
    <source>
        <dbReference type="EMBL" id="CAH0993404.1"/>
    </source>
</evidence>
<evidence type="ECO:0000256" key="2">
    <source>
        <dbReference type="ARBA" id="ARBA00023136"/>
    </source>
</evidence>
<dbReference type="SUPFAM" id="SSF103088">
    <property type="entry name" value="OmpA-like"/>
    <property type="match status" value="1"/>
</dbReference>
<dbReference type="Pfam" id="PF00691">
    <property type="entry name" value="OmpA"/>
    <property type="match status" value="1"/>
</dbReference>
<evidence type="ECO:0000259" key="6">
    <source>
        <dbReference type="PROSITE" id="PS51123"/>
    </source>
</evidence>
<evidence type="ECO:0000256" key="4">
    <source>
        <dbReference type="PROSITE-ProRule" id="PRU00473"/>
    </source>
</evidence>
<dbReference type="InterPro" id="IPR006665">
    <property type="entry name" value="OmpA-like"/>
</dbReference>
<comment type="subcellular location">
    <subcellularLocation>
        <location evidence="1">Cell outer membrane</location>
    </subcellularLocation>
</comment>
<dbReference type="PROSITE" id="PS51257">
    <property type="entry name" value="PROKAR_LIPOPROTEIN"/>
    <property type="match status" value="1"/>
</dbReference>
<dbReference type="InterPro" id="IPR036737">
    <property type="entry name" value="OmpA-like_sf"/>
</dbReference>
<proteinExistence type="predicted"/>
<comment type="caution">
    <text evidence="7">The sequence shown here is derived from an EMBL/GenBank/DDBJ whole genome shotgun (WGS) entry which is preliminary data.</text>
</comment>
<feature type="domain" description="OmpA-like" evidence="6">
    <location>
        <begin position="91"/>
        <end position="209"/>
    </location>
</feature>
<dbReference type="PROSITE" id="PS51123">
    <property type="entry name" value="OMPA_2"/>
    <property type="match status" value="1"/>
</dbReference>
<dbReference type="InterPro" id="IPR006664">
    <property type="entry name" value="OMP_bac"/>
</dbReference>
<dbReference type="CDD" id="cd07185">
    <property type="entry name" value="OmpA_C-like"/>
    <property type="match status" value="1"/>
</dbReference>
<protein>
    <submittedName>
        <fullName evidence="7">Peptidoglycan-associated lipoprotein</fullName>
    </submittedName>
</protein>
<accession>A0ABM9AJU9</accession>
<sequence length="246" mass="27392">MNKFFLSVLLLILTGCAEHVYPPEDNSNNDTEQGVNASANRSINPPYQVGTLLPADAGLKDADKDGVIDARDNCNATIESLKINNDGCALLSNKQKKVIFSAHFNTDDAVISNDDKIALEQLANEFLNSKYQYLLVVGHTDSEGSKESNILLSIDRAVALASVLTQKYYIEEDQILISGLADQLPVASNEDEQGRAENRRADTYLTNQKNLDRFKWDIWSVDQKDIYSNNQPNQTFKILTFEGVDQ</sequence>
<evidence type="ECO:0000313" key="8">
    <source>
        <dbReference type="Proteomes" id="UP000838100"/>
    </source>
</evidence>
<gene>
    <name evidence="7" type="primary">pal_5</name>
    <name evidence="7" type="ORF">SIN8267_03553</name>
</gene>
<reference evidence="7" key="1">
    <citation type="submission" date="2021-12" db="EMBL/GenBank/DDBJ databases">
        <authorList>
            <person name="Rodrigo-Torres L."/>
            <person name="Arahal R. D."/>
            <person name="Lucena T."/>
        </authorList>
    </citation>
    <scope>NUCLEOTIDE SEQUENCE</scope>
    <source>
        <strain evidence="7">CECT 8267</strain>
    </source>
</reference>
<name>A0ABM9AJU9_9GAMM</name>
<feature type="compositionally biased region" description="Polar residues" evidence="5">
    <location>
        <begin position="25"/>
        <end position="41"/>
    </location>
</feature>